<dbReference type="EMBL" id="JABWMJ010000013">
    <property type="protein sequence ID" value="NUZ08502.1"/>
    <property type="molecule type" value="Genomic_DNA"/>
</dbReference>
<evidence type="ECO:0000313" key="3">
    <source>
        <dbReference type="Proteomes" id="UP000529637"/>
    </source>
</evidence>
<comment type="caution">
    <text evidence="2">The sequence shown here is derived from an EMBL/GenBank/DDBJ whole genome shotgun (WGS) entry which is preliminary data.</text>
</comment>
<dbReference type="RefSeq" id="WP_176071345.1">
    <property type="nucleotide sequence ID" value="NZ_JABWMJ010000013.1"/>
</dbReference>
<evidence type="ECO:0000313" key="2">
    <source>
        <dbReference type="EMBL" id="NUZ08502.1"/>
    </source>
</evidence>
<feature type="compositionally biased region" description="Polar residues" evidence="1">
    <location>
        <begin position="54"/>
        <end position="63"/>
    </location>
</feature>
<proteinExistence type="predicted"/>
<name>A0A7Y6NSF6_9BURK</name>
<evidence type="ECO:0000256" key="1">
    <source>
        <dbReference type="SAM" id="MobiDB-lite"/>
    </source>
</evidence>
<protein>
    <submittedName>
        <fullName evidence="2">Uncharacterized protein</fullName>
    </submittedName>
</protein>
<dbReference type="Proteomes" id="UP000529637">
    <property type="component" value="Unassembled WGS sequence"/>
</dbReference>
<sequence>MERDMGGLTPAGVGGVKPDHMQPQTQAAKSRAGVKADTSNAAKSGTLQPAGETPQPSSQAPKK</sequence>
<dbReference type="AlphaFoldDB" id="A0A7Y6NSF6"/>
<gene>
    <name evidence="2" type="ORF">HQN59_22395</name>
</gene>
<organism evidence="2 3">
    <name type="scientific">Piscinibacter koreensis</name>
    <dbReference type="NCBI Taxonomy" id="2742824"/>
    <lineage>
        <taxon>Bacteria</taxon>
        <taxon>Pseudomonadati</taxon>
        <taxon>Pseudomonadota</taxon>
        <taxon>Betaproteobacteria</taxon>
        <taxon>Burkholderiales</taxon>
        <taxon>Sphaerotilaceae</taxon>
        <taxon>Piscinibacter</taxon>
    </lineage>
</organism>
<feature type="region of interest" description="Disordered" evidence="1">
    <location>
        <begin position="1"/>
        <end position="63"/>
    </location>
</feature>
<reference evidence="2 3" key="1">
    <citation type="submission" date="2020-06" db="EMBL/GenBank/DDBJ databases">
        <title>Schlegella sp. ID0723 isolated from air conditioner.</title>
        <authorList>
            <person name="Kim D.Y."/>
            <person name="Kim D.-U."/>
        </authorList>
    </citation>
    <scope>NUCLEOTIDE SEQUENCE [LARGE SCALE GENOMIC DNA]</scope>
    <source>
        <strain evidence="2 3">ID0723</strain>
    </source>
</reference>
<feature type="compositionally biased region" description="Polar residues" evidence="1">
    <location>
        <begin position="37"/>
        <end position="47"/>
    </location>
</feature>
<keyword evidence="3" id="KW-1185">Reference proteome</keyword>
<accession>A0A7Y6NSF6</accession>